<gene>
    <name evidence="1" type="ORF">TRAPUB_3448</name>
</gene>
<dbReference type="AlphaFoldDB" id="A0A1M2VDR7"/>
<evidence type="ECO:0000313" key="1">
    <source>
        <dbReference type="EMBL" id="OJT05730.1"/>
    </source>
</evidence>
<name>A0A1M2VDR7_TRAPU</name>
<sequence>MSAYPPGLQRQEKQLELGASIALACDDRPHYIGEFETRKEHVKRARIREQRDAAVERADTQMLQPVIEEGHQIERGESIEVDRRHAERREVRVRLGEHGERLDGGVVVRVVRDLRYGSSTVRIIDHDPGVTTILKLDRDRLACGDIKLDEVGCWNLRQ</sequence>
<evidence type="ECO:0000313" key="2">
    <source>
        <dbReference type="Proteomes" id="UP000184267"/>
    </source>
</evidence>
<dbReference type="Proteomes" id="UP000184267">
    <property type="component" value="Unassembled WGS sequence"/>
</dbReference>
<keyword evidence="2" id="KW-1185">Reference proteome</keyword>
<organism evidence="1 2">
    <name type="scientific">Trametes pubescens</name>
    <name type="common">White-rot fungus</name>
    <dbReference type="NCBI Taxonomy" id="154538"/>
    <lineage>
        <taxon>Eukaryota</taxon>
        <taxon>Fungi</taxon>
        <taxon>Dikarya</taxon>
        <taxon>Basidiomycota</taxon>
        <taxon>Agaricomycotina</taxon>
        <taxon>Agaricomycetes</taxon>
        <taxon>Polyporales</taxon>
        <taxon>Polyporaceae</taxon>
        <taxon>Trametes</taxon>
    </lineage>
</organism>
<accession>A0A1M2VDR7</accession>
<comment type="caution">
    <text evidence="1">The sequence shown here is derived from an EMBL/GenBank/DDBJ whole genome shotgun (WGS) entry which is preliminary data.</text>
</comment>
<protein>
    <submittedName>
        <fullName evidence="1">Uncharacterized protein</fullName>
    </submittedName>
</protein>
<proteinExistence type="predicted"/>
<reference evidence="1 2" key="1">
    <citation type="submission" date="2016-10" db="EMBL/GenBank/DDBJ databases">
        <title>Genome sequence of the basidiomycete white-rot fungus Trametes pubescens.</title>
        <authorList>
            <person name="Makela M.R."/>
            <person name="Granchi Z."/>
            <person name="Peng M."/>
            <person name="De Vries R.P."/>
            <person name="Grigoriev I."/>
            <person name="Riley R."/>
            <person name="Hilden K."/>
        </authorList>
    </citation>
    <scope>NUCLEOTIDE SEQUENCE [LARGE SCALE GENOMIC DNA]</scope>
    <source>
        <strain evidence="1 2">FBCC735</strain>
    </source>
</reference>
<dbReference type="EMBL" id="MNAD01001395">
    <property type="protein sequence ID" value="OJT05730.1"/>
    <property type="molecule type" value="Genomic_DNA"/>
</dbReference>